<dbReference type="AlphaFoldDB" id="A0A3D9YYG5"/>
<evidence type="ECO:0000313" key="2">
    <source>
        <dbReference type="Proteomes" id="UP000256900"/>
    </source>
</evidence>
<dbReference type="OrthoDB" id="9804993at2"/>
<keyword evidence="2" id="KW-1185">Reference proteome</keyword>
<comment type="caution">
    <text evidence="1">The sequence shown here is derived from an EMBL/GenBank/DDBJ whole genome shotgun (WGS) entry which is preliminary data.</text>
</comment>
<dbReference type="InterPro" id="IPR010662">
    <property type="entry name" value="RBBP9/YdeN"/>
</dbReference>
<protein>
    <recommendedName>
        <fullName evidence="3">Alpha/beta hydrolase</fullName>
    </recommendedName>
</protein>
<proteinExistence type="predicted"/>
<accession>A0A3D9YYG5</accession>
<evidence type="ECO:0008006" key="3">
    <source>
        <dbReference type="Google" id="ProtNLM"/>
    </source>
</evidence>
<reference evidence="1 2" key="1">
    <citation type="submission" date="2018-08" db="EMBL/GenBank/DDBJ databases">
        <title>Genomic Encyclopedia of Type Strains, Phase IV (KMG-IV): sequencing the most valuable type-strain genomes for metagenomic binning, comparative biology and taxonomic classification.</title>
        <authorList>
            <person name="Goeker M."/>
        </authorList>
    </citation>
    <scope>NUCLEOTIDE SEQUENCE [LARGE SCALE GENOMIC DNA]</scope>
    <source>
        <strain evidence="1 2">BW863</strain>
    </source>
</reference>
<evidence type="ECO:0000313" key="1">
    <source>
        <dbReference type="EMBL" id="REF87752.1"/>
    </source>
</evidence>
<dbReference type="Gene3D" id="3.40.50.1820">
    <property type="entry name" value="alpha/beta hydrolase"/>
    <property type="match status" value="1"/>
</dbReference>
<name>A0A3D9YYG5_9HYPH</name>
<dbReference type="EMBL" id="QUMO01000002">
    <property type="protein sequence ID" value="REF87752.1"/>
    <property type="molecule type" value="Genomic_DNA"/>
</dbReference>
<dbReference type="SUPFAM" id="SSF53474">
    <property type="entry name" value="alpha/beta-Hydrolases"/>
    <property type="match status" value="1"/>
</dbReference>
<dbReference type="RefSeq" id="WP_115835920.1">
    <property type="nucleotide sequence ID" value="NZ_CP025086.1"/>
</dbReference>
<sequence length="182" mass="19428">MRTGDADILIIPGLGGSGPDHWQSRWEAKLKTARRVEQKDWERPRLADWRDAIANAVAEAERPVILVAHSLGATTVADIAAALGDKVKGAFLVAPPSLRSIKEIETIDPAFADISAAALPFPSVLVASRDDPYASFAESEDFARAWQAEIADAGNAGHINAASGHGPWPEGLMRLAGFLKNL</sequence>
<dbReference type="GO" id="GO:0016787">
    <property type="term" value="F:hydrolase activity"/>
    <property type="evidence" value="ECO:0007669"/>
    <property type="project" value="InterPro"/>
</dbReference>
<dbReference type="InterPro" id="IPR029058">
    <property type="entry name" value="AB_hydrolase_fold"/>
</dbReference>
<organism evidence="1 2">
    <name type="scientific">Methylovirgula ligni</name>
    <dbReference type="NCBI Taxonomy" id="569860"/>
    <lineage>
        <taxon>Bacteria</taxon>
        <taxon>Pseudomonadati</taxon>
        <taxon>Pseudomonadota</taxon>
        <taxon>Alphaproteobacteria</taxon>
        <taxon>Hyphomicrobiales</taxon>
        <taxon>Beijerinckiaceae</taxon>
        <taxon>Methylovirgula</taxon>
    </lineage>
</organism>
<gene>
    <name evidence="1" type="ORF">DES32_1381</name>
</gene>
<dbReference type="Proteomes" id="UP000256900">
    <property type="component" value="Unassembled WGS sequence"/>
</dbReference>
<dbReference type="Pfam" id="PF06821">
    <property type="entry name" value="Ser_hydrolase"/>
    <property type="match status" value="1"/>
</dbReference>